<sequence>MLYQRGGFAQHRGDSAQASWGKAGTPAKTSSSEGSSDPRELARADETPRTQPELPRAGLPDFVWLQGREASRAGASLRALPKCPGFLDVQFFFLEFTRLQGFAETTVSALQAAPEPSEHSLPRVNRIALNIDSISSPDWAIKCFIGGSHTSAGQSVSSDFQQGLCNRESGVLGAGMPWCWLRGTQGASHKSRDYLKGDNFGVSLVAQWLRICLPMQGTRVQALVWEDPTCRGATGPVSHSY</sequence>
<feature type="compositionally biased region" description="Basic and acidic residues" evidence="1">
    <location>
        <begin position="36"/>
        <end position="48"/>
    </location>
</feature>
<dbReference type="AlphaFoldDB" id="A0AB34HPG4"/>
<comment type="caution">
    <text evidence="2">The sequence shown here is derived from an EMBL/GenBank/DDBJ whole genome shotgun (WGS) entry which is preliminary data.</text>
</comment>
<proteinExistence type="predicted"/>
<dbReference type="Proteomes" id="UP001159641">
    <property type="component" value="Unassembled WGS sequence"/>
</dbReference>
<accession>A0AB34HPG4</accession>
<keyword evidence="3" id="KW-1185">Reference proteome</keyword>
<evidence type="ECO:0000256" key="1">
    <source>
        <dbReference type="SAM" id="MobiDB-lite"/>
    </source>
</evidence>
<evidence type="ECO:0000313" key="2">
    <source>
        <dbReference type="EMBL" id="KAJ8792765.1"/>
    </source>
</evidence>
<organism evidence="2 3">
    <name type="scientific">Eschrichtius robustus</name>
    <name type="common">California gray whale</name>
    <name type="synonym">Eschrichtius gibbosus</name>
    <dbReference type="NCBI Taxonomy" id="9764"/>
    <lineage>
        <taxon>Eukaryota</taxon>
        <taxon>Metazoa</taxon>
        <taxon>Chordata</taxon>
        <taxon>Craniata</taxon>
        <taxon>Vertebrata</taxon>
        <taxon>Euteleostomi</taxon>
        <taxon>Mammalia</taxon>
        <taxon>Eutheria</taxon>
        <taxon>Laurasiatheria</taxon>
        <taxon>Artiodactyla</taxon>
        <taxon>Whippomorpha</taxon>
        <taxon>Cetacea</taxon>
        <taxon>Mysticeti</taxon>
        <taxon>Eschrichtiidae</taxon>
        <taxon>Eschrichtius</taxon>
    </lineage>
</organism>
<dbReference type="EMBL" id="JAIQCJ010001083">
    <property type="protein sequence ID" value="KAJ8792765.1"/>
    <property type="molecule type" value="Genomic_DNA"/>
</dbReference>
<evidence type="ECO:0000313" key="3">
    <source>
        <dbReference type="Proteomes" id="UP001159641"/>
    </source>
</evidence>
<name>A0AB34HPG4_ESCRO</name>
<gene>
    <name evidence="2" type="ORF">J1605_019585</name>
</gene>
<protein>
    <submittedName>
        <fullName evidence="2">Uncharacterized protein</fullName>
    </submittedName>
</protein>
<reference evidence="2 3" key="1">
    <citation type="submission" date="2022-11" db="EMBL/GenBank/DDBJ databases">
        <title>Whole genome sequence of Eschrichtius robustus ER-17-0199.</title>
        <authorList>
            <person name="Bruniche-Olsen A."/>
            <person name="Black A.N."/>
            <person name="Fields C.J."/>
            <person name="Walden K."/>
            <person name="Dewoody J.A."/>
        </authorList>
    </citation>
    <scope>NUCLEOTIDE SEQUENCE [LARGE SCALE GENOMIC DNA]</scope>
    <source>
        <strain evidence="2">ER-17-0199</strain>
        <tissue evidence="2">Blubber</tissue>
    </source>
</reference>
<feature type="region of interest" description="Disordered" evidence="1">
    <location>
        <begin position="1"/>
        <end position="58"/>
    </location>
</feature>